<protein>
    <submittedName>
        <fullName evidence="1">Uncharacterized protein</fullName>
    </submittedName>
</protein>
<comment type="caution">
    <text evidence="1">The sequence shown here is derived from an EMBL/GenBank/DDBJ whole genome shotgun (WGS) entry which is preliminary data.</text>
</comment>
<sequence length="167" mass="19042">MNQSEPGKGRRVMRGKLSKTERFANCSLTESCLVFNYDDDKNLNEAETLLKFNNYQELLHSGAVCRSADKRSCKVTTVQLAQIKAVSKSAHDANFIRSTSPRRRWKKCEGEMEQCGPLVMFADLQLEEGTSKTPTTSRGFQRVNSVCLSEHYQFECVVFFIYSKLYA</sequence>
<gene>
    <name evidence="1" type="ORF">JOB18_007609</name>
</gene>
<name>A0AAV6R1F0_SOLSE</name>
<accession>A0AAV6R1F0</accession>
<proteinExistence type="predicted"/>
<keyword evidence="2" id="KW-1185">Reference proteome</keyword>
<organism evidence="1 2">
    <name type="scientific">Solea senegalensis</name>
    <name type="common">Senegalese sole</name>
    <dbReference type="NCBI Taxonomy" id="28829"/>
    <lineage>
        <taxon>Eukaryota</taxon>
        <taxon>Metazoa</taxon>
        <taxon>Chordata</taxon>
        <taxon>Craniata</taxon>
        <taxon>Vertebrata</taxon>
        <taxon>Euteleostomi</taxon>
        <taxon>Actinopterygii</taxon>
        <taxon>Neopterygii</taxon>
        <taxon>Teleostei</taxon>
        <taxon>Neoteleostei</taxon>
        <taxon>Acanthomorphata</taxon>
        <taxon>Carangaria</taxon>
        <taxon>Pleuronectiformes</taxon>
        <taxon>Pleuronectoidei</taxon>
        <taxon>Soleidae</taxon>
        <taxon>Solea</taxon>
    </lineage>
</organism>
<reference evidence="1 2" key="1">
    <citation type="journal article" date="2021" name="Sci. Rep.">
        <title>Chromosome anchoring in Senegalese sole (Solea senegalensis) reveals sex-associated markers and genome rearrangements in flatfish.</title>
        <authorList>
            <person name="Guerrero-Cozar I."/>
            <person name="Gomez-Garrido J."/>
            <person name="Berbel C."/>
            <person name="Martinez-Blanch J.F."/>
            <person name="Alioto T."/>
            <person name="Claros M.G."/>
            <person name="Gagnaire P.A."/>
            <person name="Manchado M."/>
        </authorList>
    </citation>
    <scope>NUCLEOTIDE SEQUENCE [LARGE SCALE GENOMIC DNA]</scope>
    <source>
        <strain evidence="1">Sse05_10M</strain>
    </source>
</reference>
<dbReference type="EMBL" id="JAGKHQ010000014">
    <property type="protein sequence ID" value="KAG7498384.1"/>
    <property type="molecule type" value="Genomic_DNA"/>
</dbReference>
<dbReference type="Proteomes" id="UP000693946">
    <property type="component" value="Linkage Group LG21"/>
</dbReference>
<evidence type="ECO:0000313" key="1">
    <source>
        <dbReference type="EMBL" id="KAG7498384.1"/>
    </source>
</evidence>
<dbReference type="AlphaFoldDB" id="A0AAV6R1F0"/>
<evidence type="ECO:0000313" key="2">
    <source>
        <dbReference type="Proteomes" id="UP000693946"/>
    </source>
</evidence>